<feature type="repeat" description="PPR" evidence="16">
    <location>
        <begin position="199"/>
        <end position="233"/>
    </location>
</feature>
<dbReference type="PROSITE" id="PS51375">
    <property type="entry name" value="PPR"/>
    <property type="match status" value="1"/>
</dbReference>
<protein>
    <recommendedName>
        <fullName evidence="14">Mitochondrial ribonuclease P catalytic subunit</fullName>
        <ecNumber evidence="5">3.1.26.5</ecNumber>
    </recommendedName>
    <alternativeName>
        <fullName evidence="15">Mitochondrial ribonuclease P protein 3</fullName>
    </alternativeName>
</protein>
<evidence type="ECO:0000256" key="3">
    <source>
        <dbReference type="ARBA" id="ARBA00004173"/>
    </source>
</evidence>
<dbReference type="AlphaFoldDB" id="A0A3P8UHI5"/>
<evidence type="ECO:0000256" key="14">
    <source>
        <dbReference type="ARBA" id="ARBA00044536"/>
    </source>
</evidence>
<dbReference type="InterPro" id="IPR033495">
    <property type="entry name" value="MRPP3_PIN_dom"/>
</dbReference>
<dbReference type="CDD" id="cd18718">
    <property type="entry name" value="PIN_PRORP"/>
    <property type="match status" value="1"/>
</dbReference>
<evidence type="ECO:0000259" key="18">
    <source>
        <dbReference type="Pfam" id="PF16953"/>
    </source>
</evidence>
<organism evidence="19 20">
    <name type="scientific">Cynoglossus semilaevis</name>
    <name type="common">Tongue sole</name>
    <dbReference type="NCBI Taxonomy" id="244447"/>
    <lineage>
        <taxon>Eukaryota</taxon>
        <taxon>Metazoa</taxon>
        <taxon>Chordata</taxon>
        <taxon>Craniata</taxon>
        <taxon>Vertebrata</taxon>
        <taxon>Euteleostomi</taxon>
        <taxon>Actinopterygii</taxon>
        <taxon>Neopterygii</taxon>
        <taxon>Teleostei</taxon>
        <taxon>Neoteleostei</taxon>
        <taxon>Acanthomorphata</taxon>
        <taxon>Carangaria</taxon>
        <taxon>Pleuronectiformes</taxon>
        <taxon>Pleuronectoidei</taxon>
        <taxon>Cynoglossidae</taxon>
        <taxon>Cynoglossinae</taxon>
        <taxon>Cynoglossus</taxon>
    </lineage>
</organism>
<comment type="similarity">
    <text evidence="4">Belongs to the PPR family. P subfamily.</text>
</comment>
<dbReference type="EC" id="3.1.26.5" evidence="5"/>
<dbReference type="OMA" id="VKEPIRY"/>
<feature type="compositionally biased region" description="Basic and acidic residues" evidence="17">
    <location>
        <begin position="73"/>
        <end position="88"/>
    </location>
</feature>
<evidence type="ECO:0000256" key="15">
    <source>
        <dbReference type="ARBA" id="ARBA00044559"/>
    </source>
</evidence>
<dbReference type="Pfam" id="PF16953">
    <property type="entry name" value="PRORP"/>
    <property type="match status" value="1"/>
</dbReference>
<dbReference type="Gene3D" id="1.25.40.10">
    <property type="entry name" value="Tetratricopeptide repeat domain"/>
    <property type="match status" value="1"/>
</dbReference>
<keyword evidence="6" id="KW-0819">tRNA processing</keyword>
<evidence type="ECO:0000256" key="10">
    <source>
        <dbReference type="ARBA" id="ARBA00022833"/>
    </source>
</evidence>
<evidence type="ECO:0000256" key="4">
    <source>
        <dbReference type="ARBA" id="ARBA00007626"/>
    </source>
</evidence>
<feature type="domain" description="PRORP" evidence="18">
    <location>
        <begin position="305"/>
        <end position="528"/>
    </location>
</feature>
<proteinExistence type="inferred from homology"/>
<dbReference type="GO" id="GO:0046872">
    <property type="term" value="F:metal ion binding"/>
    <property type="evidence" value="ECO:0007669"/>
    <property type="project" value="UniProtKB-KW"/>
</dbReference>
<dbReference type="Proteomes" id="UP000265120">
    <property type="component" value="Chromosome 1"/>
</dbReference>
<feature type="region of interest" description="Disordered" evidence="17">
    <location>
        <begin position="73"/>
        <end position="93"/>
    </location>
</feature>
<evidence type="ECO:0000256" key="5">
    <source>
        <dbReference type="ARBA" id="ARBA00012179"/>
    </source>
</evidence>
<dbReference type="GO" id="GO:0001682">
    <property type="term" value="P:tRNA 5'-leader removal"/>
    <property type="evidence" value="ECO:0007669"/>
    <property type="project" value="TreeGrafter"/>
</dbReference>
<comment type="subcellular location">
    <subcellularLocation>
        <location evidence="3">Mitochondrion</location>
    </subcellularLocation>
</comment>
<keyword evidence="7" id="KW-0540">Nuclease</keyword>
<comment type="catalytic activity">
    <reaction evidence="1">
        <text>Endonucleolytic cleavage of RNA, removing 5'-extranucleotides from tRNA precursor.</text>
        <dbReference type="EC" id="3.1.26.5"/>
    </reaction>
</comment>
<name>A0A3P8UHI5_CYNSE</name>
<dbReference type="InterPro" id="IPR031595">
    <property type="entry name" value="PRORP_C"/>
</dbReference>
<evidence type="ECO:0000256" key="12">
    <source>
        <dbReference type="ARBA" id="ARBA00022946"/>
    </source>
</evidence>
<reference evidence="19" key="2">
    <citation type="submission" date="2025-08" db="UniProtKB">
        <authorList>
            <consortium name="Ensembl"/>
        </authorList>
    </citation>
    <scope>IDENTIFICATION</scope>
</reference>
<dbReference type="GO" id="GO:0004526">
    <property type="term" value="F:ribonuclease P activity"/>
    <property type="evidence" value="ECO:0007669"/>
    <property type="project" value="UniProtKB-EC"/>
</dbReference>
<evidence type="ECO:0000256" key="8">
    <source>
        <dbReference type="ARBA" id="ARBA00022723"/>
    </source>
</evidence>
<keyword evidence="13" id="KW-0496">Mitochondrion</keyword>
<keyword evidence="11" id="KW-0460">Magnesium</keyword>
<keyword evidence="12" id="KW-0809">Transit peptide</keyword>
<evidence type="ECO:0000256" key="16">
    <source>
        <dbReference type="PROSITE-ProRule" id="PRU00708"/>
    </source>
</evidence>
<reference evidence="19 20" key="1">
    <citation type="journal article" date="2014" name="Nat. Genet.">
        <title>Whole-genome sequence of a flatfish provides insights into ZW sex chromosome evolution and adaptation to a benthic lifestyle.</title>
        <authorList>
            <person name="Chen S."/>
            <person name="Zhang G."/>
            <person name="Shao C."/>
            <person name="Huang Q."/>
            <person name="Liu G."/>
            <person name="Zhang P."/>
            <person name="Song W."/>
            <person name="An N."/>
            <person name="Chalopin D."/>
            <person name="Volff J.N."/>
            <person name="Hong Y."/>
            <person name="Li Q."/>
            <person name="Sha Z."/>
            <person name="Zhou H."/>
            <person name="Xie M."/>
            <person name="Yu Q."/>
            <person name="Liu Y."/>
            <person name="Xiang H."/>
            <person name="Wang N."/>
            <person name="Wu K."/>
            <person name="Yang C."/>
            <person name="Zhou Q."/>
            <person name="Liao X."/>
            <person name="Yang L."/>
            <person name="Hu Q."/>
            <person name="Zhang J."/>
            <person name="Meng L."/>
            <person name="Jin L."/>
            <person name="Tian Y."/>
            <person name="Lian J."/>
            <person name="Yang J."/>
            <person name="Miao G."/>
            <person name="Liu S."/>
            <person name="Liang Z."/>
            <person name="Yan F."/>
            <person name="Li Y."/>
            <person name="Sun B."/>
            <person name="Zhang H."/>
            <person name="Zhang J."/>
            <person name="Zhu Y."/>
            <person name="Du M."/>
            <person name="Zhao Y."/>
            <person name="Schartl M."/>
            <person name="Tang Q."/>
            <person name="Wang J."/>
        </authorList>
    </citation>
    <scope>NUCLEOTIDE SEQUENCE</scope>
</reference>
<dbReference type="GeneTree" id="ENSGT00390000002201"/>
<keyword evidence="8" id="KW-0479">Metal-binding</keyword>
<dbReference type="Ensembl" id="ENSCSET00000000100.1">
    <property type="protein sequence ID" value="ENSCSEP00000000076.1"/>
    <property type="gene ID" value="ENSCSEG00000000084.1"/>
</dbReference>
<evidence type="ECO:0000256" key="7">
    <source>
        <dbReference type="ARBA" id="ARBA00022722"/>
    </source>
</evidence>
<evidence type="ECO:0000256" key="6">
    <source>
        <dbReference type="ARBA" id="ARBA00022694"/>
    </source>
</evidence>
<evidence type="ECO:0000313" key="19">
    <source>
        <dbReference type="Ensembl" id="ENSCSEP00000000076.1"/>
    </source>
</evidence>
<dbReference type="InterPro" id="IPR002885">
    <property type="entry name" value="PPR_rpt"/>
</dbReference>
<accession>A0A3P8UHI5</accession>
<keyword evidence="9" id="KW-0378">Hydrolase</keyword>
<evidence type="ECO:0000256" key="13">
    <source>
        <dbReference type="ARBA" id="ARBA00023128"/>
    </source>
</evidence>
<evidence type="ECO:0000256" key="11">
    <source>
        <dbReference type="ARBA" id="ARBA00022842"/>
    </source>
</evidence>
<evidence type="ECO:0000313" key="20">
    <source>
        <dbReference type="Proteomes" id="UP000265120"/>
    </source>
</evidence>
<evidence type="ECO:0000256" key="1">
    <source>
        <dbReference type="ARBA" id="ARBA00000928"/>
    </source>
</evidence>
<dbReference type="PANTHER" id="PTHR13547:SF1">
    <property type="entry name" value="MITOCHONDRIAL RIBONUCLEASE P CATALYTIC SUBUNIT"/>
    <property type="match status" value="1"/>
</dbReference>
<reference evidence="19" key="3">
    <citation type="submission" date="2025-09" db="UniProtKB">
        <authorList>
            <consortium name="Ensembl"/>
        </authorList>
    </citation>
    <scope>IDENTIFICATION</scope>
</reference>
<dbReference type="GO" id="GO:0097745">
    <property type="term" value="P:mitochondrial tRNA 5'-end processing"/>
    <property type="evidence" value="ECO:0007669"/>
    <property type="project" value="TreeGrafter"/>
</dbReference>
<keyword evidence="10" id="KW-0862">Zinc</keyword>
<sequence>PKKTNLNKPCTCVWVCVWVSRDSKSNFRKTVNRHDGPSKEHRGVEARSSALLHFHPSSVFSAGTAKKRAEIQRRREGVEEEHTERGAPPDRPLTPAEWKLLRDLFKSTVSRERCQMCFRSLLTFVATETGTLSYNLLLRYLALCVCHGHDHEVPDVYEIMRSSFSCLETGAASLFIRSFSRTGNWSRALSLLQEVKQPSARNYGDVIAALMRHGQLTAAWTLYQELMDNGQTPFQETWSSLFQPVVKDTEGQTTSLHQQQQRLLGILHYMRNNQIYPQERLAHSIKAWFESLPGQKWTGRWTSVHPSGSCRCCGSDLESIQLTVEEYQQLKDRVMTDVIQGPDIFTKTTPRELGYFKEFVKQRAPFDVVVDGLNVASSNVGKCKQSTTLLAVVSGLQRQGLAWDPQDMKLIRQRAHCFYTDNISEDDPYLLYAALHSGAQCVFVSKDLMRDHKASLQDQTTRRVFFKWQRGHQLVLDGYVVEGRTVRFKSIPSYDTVVQTSGDSWHIPYDDQDDQDRTTYEVPQKWLCLTQQ</sequence>
<keyword evidence="20" id="KW-1185">Reference proteome</keyword>
<evidence type="ECO:0000256" key="2">
    <source>
        <dbReference type="ARBA" id="ARBA00001946"/>
    </source>
</evidence>
<dbReference type="GO" id="GO:0030678">
    <property type="term" value="C:mitochondrial ribonuclease P complex"/>
    <property type="evidence" value="ECO:0007669"/>
    <property type="project" value="TreeGrafter"/>
</dbReference>
<evidence type="ECO:0000256" key="17">
    <source>
        <dbReference type="SAM" id="MobiDB-lite"/>
    </source>
</evidence>
<dbReference type="PANTHER" id="PTHR13547">
    <property type="match status" value="1"/>
</dbReference>
<dbReference type="InterPro" id="IPR011990">
    <property type="entry name" value="TPR-like_helical_dom_sf"/>
</dbReference>
<evidence type="ECO:0000256" key="9">
    <source>
        <dbReference type="ARBA" id="ARBA00022801"/>
    </source>
</evidence>
<dbReference type="Gene3D" id="3.40.50.11980">
    <property type="match status" value="1"/>
</dbReference>
<comment type="cofactor">
    <cofactor evidence="2">
        <name>Mg(2+)</name>
        <dbReference type="ChEBI" id="CHEBI:18420"/>
    </cofactor>
</comment>